<dbReference type="Gene3D" id="3.90.1310.10">
    <property type="entry name" value="Penicillin-binding protein 2a (Domain 2)"/>
    <property type="match status" value="1"/>
</dbReference>
<dbReference type="AlphaFoldDB" id="A0A2I7N4Z8"/>
<dbReference type="InterPro" id="IPR005311">
    <property type="entry name" value="PBP_dimer"/>
</dbReference>
<evidence type="ECO:0000256" key="9">
    <source>
        <dbReference type="ARBA" id="ARBA00022960"/>
    </source>
</evidence>
<evidence type="ECO:0000256" key="15">
    <source>
        <dbReference type="SAM" id="Phobius"/>
    </source>
</evidence>
<keyword evidence="11 15" id="KW-1133">Transmembrane helix</keyword>
<dbReference type="NCBIfam" id="TIGR03423">
    <property type="entry name" value="pbp2_mrdA"/>
    <property type="match status" value="1"/>
</dbReference>
<feature type="compositionally biased region" description="Acidic residues" evidence="14">
    <location>
        <begin position="627"/>
        <end position="649"/>
    </location>
</feature>
<dbReference type="OrthoDB" id="9789078at2"/>
<evidence type="ECO:0000256" key="8">
    <source>
        <dbReference type="ARBA" id="ARBA00022801"/>
    </source>
</evidence>
<evidence type="ECO:0000256" key="4">
    <source>
        <dbReference type="ARBA" id="ARBA00022519"/>
    </source>
</evidence>
<reference evidence="19" key="1">
    <citation type="submission" date="2017-11" db="EMBL/GenBank/DDBJ databases">
        <authorList>
            <person name="Chan K.G."/>
            <person name="Lee L.S."/>
        </authorList>
    </citation>
    <scope>NUCLEOTIDE SEQUENCE [LARGE SCALE GENOMIC DNA]</scope>
    <source>
        <strain evidence="19">DSM 100970</strain>
    </source>
</reference>
<sequence length="649" mass="71661">MSKLRIVIAYLFVCLVIVILLLRYAYLQINDHQDLLTKSVENYSSIVATQPVRGGIIDRNGVILADNRVSYAIAILPKDNNNIEELFKTLESYINLTALDKKKYAKQLRQSKNYDWVIVKDDLSNTEVANLTSHAYLFPKLNIFAHTKRDYPFSEVYSHSVGYVSRVSQMDKKKLDAAGTTQNYLANDYIGKNGLEQKYESVLRGTIGKKIIRTDAHGNEVGLISNEPANDGYTLQLTLDNVLQQQAYKLLGNHKGAVVAIDPQTGGVLVFVSKPGYDPGLFLDGITPEDWEDLQQDERNPLLNRGAQGTYPPGSTFKPFMSAAALYLGVRTPQYRYNDIGYFVIPGSSRRFHNSGGGRALGTLDFVTAIAKSSDAFFFKLGLDMGVDRMDKGLSLFNLGSKTGIDLPQENTGLLPSRAWKAKRFAKDAYQVNWQAADSVNMGVGQGFNHYTPLQMAFATSILANDGVYYRPHLLDKVIDKSGSVVTTYHGTKEEIPIPKAYLELVKTGMQKVMQIGTGASIGQGLRYTMAGKTGTAQVVALAAGSRHAKFAGEKYKDHSWFIAFAPVDKPKIAIAVLVENGGFGATAAAPIARAIFDTYLLGAESHESMNALRYKKFTPRVNESAHDEEEDSSENNDNGEENETFIQD</sequence>
<dbReference type="EMBL" id="CP024847">
    <property type="protein sequence ID" value="AUR51530.1"/>
    <property type="molecule type" value="Genomic_DNA"/>
</dbReference>
<evidence type="ECO:0000256" key="1">
    <source>
        <dbReference type="ARBA" id="ARBA00004167"/>
    </source>
</evidence>
<gene>
    <name evidence="18" type="primary">mrdA</name>
    <name evidence="18" type="ORF">CUN60_04240</name>
</gene>
<dbReference type="GO" id="GO:0008658">
    <property type="term" value="F:penicillin binding"/>
    <property type="evidence" value="ECO:0007669"/>
    <property type="project" value="InterPro"/>
</dbReference>
<dbReference type="GO" id="GO:0009002">
    <property type="term" value="F:serine-type D-Ala-D-Ala carboxypeptidase activity"/>
    <property type="evidence" value="ECO:0007669"/>
    <property type="project" value="InterPro"/>
</dbReference>
<keyword evidence="9" id="KW-0133">Cell shape</keyword>
<keyword evidence="6" id="KW-0645">Protease</keyword>
<feature type="region of interest" description="Disordered" evidence="14">
    <location>
        <begin position="621"/>
        <end position="649"/>
    </location>
</feature>
<dbReference type="InterPro" id="IPR050515">
    <property type="entry name" value="Beta-lactam/transpept"/>
</dbReference>
<dbReference type="Pfam" id="PF03717">
    <property type="entry name" value="PBP_dimer"/>
    <property type="match status" value="1"/>
</dbReference>
<dbReference type="GO" id="GO:0071555">
    <property type="term" value="P:cell wall organization"/>
    <property type="evidence" value="ECO:0007669"/>
    <property type="project" value="UniProtKB-KW"/>
</dbReference>
<evidence type="ECO:0000313" key="19">
    <source>
        <dbReference type="Proteomes" id="UP000236655"/>
    </source>
</evidence>
<dbReference type="SUPFAM" id="SSF56519">
    <property type="entry name" value="Penicillin binding protein dimerisation domain"/>
    <property type="match status" value="1"/>
</dbReference>
<evidence type="ECO:0000256" key="11">
    <source>
        <dbReference type="ARBA" id="ARBA00022989"/>
    </source>
</evidence>
<evidence type="ECO:0000256" key="2">
    <source>
        <dbReference type="ARBA" id="ARBA00004236"/>
    </source>
</evidence>
<dbReference type="SUPFAM" id="SSF56601">
    <property type="entry name" value="beta-lactamase/transpeptidase-like"/>
    <property type="match status" value="1"/>
</dbReference>
<dbReference type="InterPro" id="IPR001460">
    <property type="entry name" value="PCN-bd_Tpept"/>
</dbReference>
<name>A0A2I7N4Z8_9NEIS</name>
<dbReference type="InterPro" id="IPR012338">
    <property type="entry name" value="Beta-lactam/transpept-like"/>
</dbReference>
<evidence type="ECO:0000256" key="12">
    <source>
        <dbReference type="ARBA" id="ARBA00023136"/>
    </source>
</evidence>
<dbReference type="Proteomes" id="UP000236655">
    <property type="component" value="Chromosome"/>
</dbReference>
<dbReference type="Gene3D" id="3.40.710.10">
    <property type="entry name" value="DD-peptidase/beta-lactamase superfamily"/>
    <property type="match status" value="1"/>
</dbReference>
<protein>
    <submittedName>
        <fullName evidence="18">Penicillin-binding protein 2</fullName>
    </submittedName>
</protein>
<evidence type="ECO:0000256" key="7">
    <source>
        <dbReference type="ARBA" id="ARBA00022692"/>
    </source>
</evidence>
<dbReference type="GO" id="GO:0009252">
    <property type="term" value="P:peptidoglycan biosynthetic process"/>
    <property type="evidence" value="ECO:0007669"/>
    <property type="project" value="UniProtKB-KW"/>
</dbReference>
<evidence type="ECO:0000256" key="5">
    <source>
        <dbReference type="ARBA" id="ARBA00022645"/>
    </source>
</evidence>
<keyword evidence="19" id="KW-1185">Reference proteome</keyword>
<keyword evidence="10" id="KW-0573">Peptidoglycan synthesis</keyword>
<dbReference type="PANTHER" id="PTHR30627:SF2">
    <property type="entry name" value="PEPTIDOGLYCAN D,D-TRANSPEPTIDASE MRDA"/>
    <property type="match status" value="1"/>
</dbReference>
<evidence type="ECO:0000256" key="13">
    <source>
        <dbReference type="ARBA" id="ARBA00023316"/>
    </source>
</evidence>
<keyword evidence="5" id="KW-0121">Carboxypeptidase</keyword>
<evidence type="ECO:0000259" key="16">
    <source>
        <dbReference type="Pfam" id="PF00905"/>
    </source>
</evidence>
<feature type="domain" description="Penicillin-binding protein dimerisation" evidence="17">
    <location>
        <begin position="49"/>
        <end position="221"/>
    </location>
</feature>
<dbReference type="InterPro" id="IPR036138">
    <property type="entry name" value="PBP_dimer_sf"/>
</dbReference>
<dbReference type="GO" id="GO:0008360">
    <property type="term" value="P:regulation of cell shape"/>
    <property type="evidence" value="ECO:0007669"/>
    <property type="project" value="UniProtKB-KW"/>
</dbReference>
<proteinExistence type="predicted"/>
<evidence type="ECO:0000256" key="10">
    <source>
        <dbReference type="ARBA" id="ARBA00022984"/>
    </source>
</evidence>
<dbReference type="RefSeq" id="WP_102950829.1">
    <property type="nucleotide sequence ID" value="NZ_CP024847.1"/>
</dbReference>
<keyword evidence="4" id="KW-0997">Cell inner membrane</keyword>
<dbReference type="GO" id="GO:0006508">
    <property type="term" value="P:proteolysis"/>
    <property type="evidence" value="ECO:0007669"/>
    <property type="project" value="UniProtKB-KW"/>
</dbReference>
<keyword evidence="3" id="KW-1003">Cell membrane</keyword>
<evidence type="ECO:0000256" key="14">
    <source>
        <dbReference type="SAM" id="MobiDB-lite"/>
    </source>
</evidence>
<accession>A0A2I7N4Z8</accession>
<keyword evidence="13" id="KW-0961">Cell wall biogenesis/degradation</keyword>
<feature type="domain" description="Penicillin-binding protein transpeptidase" evidence="16">
    <location>
        <begin position="256"/>
        <end position="597"/>
    </location>
</feature>
<dbReference type="KEGG" id="nba:CUN60_04240"/>
<keyword evidence="8" id="KW-0378">Hydrolase</keyword>
<evidence type="ECO:0000256" key="6">
    <source>
        <dbReference type="ARBA" id="ARBA00022670"/>
    </source>
</evidence>
<dbReference type="GO" id="GO:0071972">
    <property type="term" value="F:peptidoglycan L,D-transpeptidase activity"/>
    <property type="evidence" value="ECO:0007669"/>
    <property type="project" value="TreeGrafter"/>
</dbReference>
<dbReference type="Pfam" id="PF00905">
    <property type="entry name" value="Transpeptidase"/>
    <property type="match status" value="1"/>
</dbReference>
<keyword evidence="7 15" id="KW-0812">Transmembrane</keyword>
<keyword evidence="12 15" id="KW-0472">Membrane</keyword>
<evidence type="ECO:0000259" key="17">
    <source>
        <dbReference type="Pfam" id="PF03717"/>
    </source>
</evidence>
<evidence type="ECO:0000256" key="3">
    <source>
        <dbReference type="ARBA" id="ARBA00022475"/>
    </source>
</evidence>
<feature type="transmembrane region" description="Helical" evidence="15">
    <location>
        <begin position="7"/>
        <end position="26"/>
    </location>
</feature>
<comment type="subcellular location">
    <subcellularLocation>
        <location evidence="2">Cell membrane</location>
    </subcellularLocation>
    <subcellularLocation>
        <location evidence="1">Membrane</location>
        <topology evidence="1">Single-pass membrane protein</topology>
    </subcellularLocation>
</comment>
<dbReference type="PANTHER" id="PTHR30627">
    <property type="entry name" value="PEPTIDOGLYCAN D,D-TRANSPEPTIDASE"/>
    <property type="match status" value="1"/>
</dbReference>
<dbReference type="GO" id="GO:0005886">
    <property type="term" value="C:plasma membrane"/>
    <property type="evidence" value="ECO:0007669"/>
    <property type="project" value="UniProtKB-SubCell"/>
</dbReference>
<dbReference type="InterPro" id="IPR017790">
    <property type="entry name" value="Penicillin-binding_protein_2"/>
</dbReference>
<organism evidence="18 19">
    <name type="scientific">Aquella oligotrophica</name>
    <dbReference type="NCBI Taxonomy" id="2067065"/>
    <lineage>
        <taxon>Bacteria</taxon>
        <taxon>Pseudomonadati</taxon>
        <taxon>Pseudomonadota</taxon>
        <taxon>Betaproteobacteria</taxon>
        <taxon>Neisseriales</taxon>
        <taxon>Neisseriaceae</taxon>
        <taxon>Aquella</taxon>
    </lineage>
</organism>
<evidence type="ECO:0000313" key="18">
    <source>
        <dbReference type="EMBL" id="AUR51530.1"/>
    </source>
</evidence>